<dbReference type="Gene3D" id="3.40.532.10">
    <property type="entry name" value="Peptidase C12, ubiquitin carboxyl-terminal hydrolase"/>
    <property type="match status" value="1"/>
</dbReference>
<dbReference type="PANTHER" id="PTHR10589">
    <property type="entry name" value="UBIQUITIN CARBOXYL-TERMINAL HYDROLASE"/>
    <property type="match status" value="1"/>
</dbReference>
<evidence type="ECO:0000256" key="3">
    <source>
        <dbReference type="ARBA" id="ARBA00022670"/>
    </source>
</evidence>
<comment type="similarity">
    <text evidence="7">Belongs to the peptidase C12 family.</text>
</comment>
<keyword evidence="4 7" id="KW-0833">Ubl conjugation pathway</keyword>
<dbReference type="Pfam" id="PF01088">
    <property type="entry name" value="Peptidase_C12"/>
    <property type="match status" value="1"/>
</dbReference>
<dbReference type="OrthoDB" id="1924260at2759"/>
<protein>
    <recommendedName>
        <fullName evidence="2 7">ubiquitinyl hydrolase 1</fullName>
        <ecNumber evidence="2 7">3.4.19.12</ecNumber>
    </recommendedName>
</protein>
<dbReference type="Proteomes" id="UP000799324">
    <property type="component" value="Unassembled WGS sequence"/>
</dbReference>
<dbReference type="EC" id="3.4.19.12" evidence="2 7"/>
<gene>
    <name evidence="10" type="ORF">K491DRAFT_698787</name>
</gene>
<dbReference type="InterPro" id="IPR036959">
    <property type="entry name" value="Peptidase_C12_UCH_sf"/>
</dbReference>
<evidence type="ECO:0000256" key="4">
    <source>
        <dbReference type="ARBA" id="ARBA00022786"/>
    </source>
</evidence>
<dbReference type="SUPFAM" id="SSF54001">
    <property type="entry name" value="Cysteine proteinases"/>
    <property type="match status" value="1"/>
</dbReference>
<dbReference type="GO" id="GO:0004843">
    <property type="term" value="F:cysteine-type deubiquitinase activity"/>
    <property type="evidence" value="ECO:0007669"/>
    <property type="project" value="UniProtKB-UniRule"/>
</dbReference>
<keyword evidence="5 7" id="KW-0378">Hydrolase</keyword>
<dbReference type="GO" id="GO:0016579">
    <property type="term" value="P:protein deubiquitination"/>
    <property type="evidence" value="ECO:0007669"/>
    <property type="project" value="TreeGrafter"/>
</dbReference>
<evidence type="ECO:0000313" key="10">
    <source>
        <dbReference type="EMBL" id="KAF2648611.1"/>
    </source>
</evidence>
<feature type="region of interest" description="Disordered" evidence="8">
    <location>
        <begin position="1"/>
        <end position="107"/>
    </location>
</feature>
<dbReference type="AlphaFoldDB" id="A0A6A6SNP8"/>
<dbReference type="InterPro" id="IPR038765">
    <property type="entry name" value="Papain-like_cys_pep_sf"/>
</dbReference>
<feature type="site" description="Important for enzyme activity" evidence="7">
    <location>
        <position position="308"/>
    </location>
</feature>
<dbReference type="GO" id="GO:0006511">
    <property type="term" value="P:ubiquitin-dependent protein catabolic process"/>
    <property type="evidence" value="ECO:0007669"/>
    <property type="project" value="UniProtKB-UniRule"/>
</dbReference>
<accession>A0A6A6SNP8</accession>
<evidence type="ECO:0000256" key="7">
    <source>
        <dbReference type="PROSITE-ProRule" id="PRU01393"/>
    </source>
</evidence>
<evidence type="ECO:0000256" key="5">
    <source>
        <dbReference type="ARBA" id="ARBA00022801"/>
    </source>
</evidence>
<evidence type="ECO:0000256" key="6">
    <source>
        <dbReference type="ARBA" id="ARBA00022807"/>
    </source>
</evidence>
<dbReference type="GO" id="GO:0005737">
    <property type="term" value="C:cytoplasm"/>
    <property type="evidence" value="ECO:0007669"/>
    <property type="project" value="TreeGrafter"/>
</dbReference>
<feature type="active site" description="Nucleophile" evidence="7">
    <location>
        <position position="192"/>
    </location>
</feature>
<feature type="active site" description="Proton donor" evidence="7">
    <location>
        <position position="293"/>
    </location>
</feature>
<feature type="domain" description="UCH catalytic" evidence="9">
    <location>
        <begin position="112"/>
        <end position="355"/>
    </location>
</feature>
<evidence type="ECO:0000313" key="11">
    <source>
        <dbReference type="Proteomes" id="UP000799324"/>
    </source>
</evidence>
<organism evidence="10 11">
    <name type="scientific">Lophiostoma macrostomum CBS 122681</name>
    <dbReference type="NCBI Taxonomy" id="1314788"/>
    <lineage>
        <taxon>Eukaryota</taxon>
        <taxon>Fungi</taxon>
        <taxon>Dikarya</taxon>
        <taxon>Ascomycota</taxon>
        <taxon>Pezizomycotina</taxon>
        <taxon>Dothideomycetes</taxon>
        <taxon>Pleosporomycetidae</taxon>
        <taxon>Pleosporales</taxon>
        <taxon>Lophiostomataceae</taxon>
        <taxon>Lophiostoma</taxon>
    </lineage>
</organism>
<feature type="compositionally biased region" description="Basic and acidic residues" evidence="8">
    <location>
        <begin position="56"/>
        <end position="69"/>
    </location>
</feature>
<proteinExistence type="inferred from homology"/>
<name>A0A6A6SNP8_9PLEO</name>
<evidence type="ECO:0000256" key="2">
    <source>
        <dbReference type="ARBA" id="ARBA00012759"/>
    </source>
</evidence>
<keyword evidence="3 7" id="KW-0645">Protease</keyword>
<comment type="catalytic activity">
    <reaction evidence="1 7">
        <text>Thiol-dependent hydrolysis of ester, thioester, amide, peptide and isopeptide bonds formed by the C-terminal Gly of ubiquitin (a 76-residue protein attached to proteins as an intracellular targeting signal).</text>
        <dbReference type="EC" id="3.4.19.12"/>
    </reaction>
</comment>
<dbReference type="EMBL" id="MU004530">
    <property type="protein sequence ID" value="KAF2648611.1"/>
    <property type="molecule type" value="Genomic_DNA"/>
</dbReference>
<evidence type="ECO:0000259" key="9">
    <source>
        <dbReference type="PROSITE" id="PS52048"/>
    </source>
</evidence>
<reference evidence="10" key="1">
    <citation type="journal article" date="2020" name="Stud. Mycol.">
        <title>101 Dothideomycetes genomes: a test case for predicting lifestyles and emergence of pathogens.</title>
        <authorList>
            <person name="Haridas S."/>
            <person name="Albert R."/>
            <person name="Binder M."/>
            <person name="Bloem J."/>
            <person name="Labutti K."/>
            <person name="Salamov A."/>
            <person name="Andreopoulos B."/>
            <person name="Baker S."/>
            <person name="Barry K."/>
            <person name="Bills G."/>
            <person name="Bluhm B."/>
            <person name="Cannon C."/>
            <person name="Castanera R."/>
            <person name="Culley D."/>
            <person name="Daum C."/>
            <person name="Ezra D."/>
            <person name="Gonzalez J."/>
            <person name="Henrissat B."/>
            <person name="Kuo A."/>
            <person name="Liang C."/>
            <person name="Lipzen A."/>
            <person name="Lutzoni F."/>
            <person name="Magnuson J."/>
            <person name="Mondo S."/>
            <person name="Nolan M."/>
            <person name="Ohm R."/>
            <person name="Pangilinan J."/>
            <person name="Park H.-J."/>
            <person name="Ramirez L."/>
            <person name="Alfaro M."/>
            <person name="Sun H."/>
            <person name="Tritt A."/>
            <person name="Yoshinaga Y."/>
            <person name="Zwiers L.-H."/>
            <person name="Turgeon B."/>
            <person name="Goodwin S."/>
            <person name="Spatafora J."/>
            <person name="Crous P."/>
            <person name="Grigoriev I."/>
        </authorList>
    </citation>
    <scope>NUCLEOTIDE SEQUENCE</scope>
    <source>
        <strain evidence="10">CBS 122681</strain>
    </source>
</reference>
<dbReference type="PROSITE" id="PS52048">
    <property type="entry name" value="UCH_DOMAIN"/>
    <property type="match status" value="1"/>
</dbReference>
<keyword evidence="11" id="KW-1185">Reference proteome</keyword>
<feature type="site" description="Transition state stabilizer" evidence="7">
    <location>
        <position position="185"/>
    </location>
</feature>
<dbReference type="FunFam" id="3.40.532.10:FF:000010">
    <property type="entry name" value="Ubiquitin carboxyl-terminal hydrolase"/>
    <property type="match status" value="1"/>
</dbReference>
<dbReference type="InterPro" id="IPR001578">
    <property type="entry name" value="Peptidase_C12_UCH"/>
</dbReference>
<keyword evidence="6 7" id="KW-0788">Thiol protease</keyword>
<sequence>MVATRRTSRQKTPVYEESVSKAAGKKKVAPQSIAGKEKISQKKVSAEPAASPTPEPSKKRSLPAEDEKSPVPPPKRSRDESTPPTNGVAAQQRYPSPADQGATEHDKETWQGFCEIASEPEFFSVMLREMGVNSVCARQVFFPDLDTLKQLPQPIYGFVFLLRYREFDSENQSEDCPDGVWFANQLPAQNSCSTLAMFHVLMNTPDIQLGENLQEFKSFTSEMHPLHRGESLANFEFVKRIHNSFATKMDLLVSDSIAAQKCRKAEKAKAKGDRKQSVTSISSEESIEDSAHHYLAFLPIDGQVWKLDGMNAQPTSLGEYDEENTDEWLDIACKRIMALMATAGDEDYQLFALVRAPLARHRQEMCEMVKTAKLIESTLDKQSPEWKSFLVADGENPVAPGPPSPSLLSSFGISEEQLNATTIDDDERQKIEKSETSVLLGRRERLMLRINEVQDSIMMEMGLEADEKQKADERRWDYAPVARVWLEMLAENGWLQKNIAKFKDPQ</sequence>
<evidence type="ECO:0000256" key="8">
    <source>
        <dbReference type="SAM" id="MobiDB-lite"/>
    </source>
</evidence>
<dbReference type="PANTHER" id="PTHR10589:SF29">
    <property type="entry name" value="UBIQUITIN CARBOXYL-TERMINAL HYDROLASE"/>
    <property type="match status" value="1"/>
</dbReference>
<evidence type="ECO:0000256" key="1">
    <source>
        <dbReference type="ARBA" id="ARBA00000707"/>
    </source>
</evidence>